<evidence type="ECO:0000313" key="7">
    <source>
        <dbReference type="Proteomes" id="UP000266385"/>
    </source>
</evidence>
<feature type="domain" description="HTH lysR-type" evidence="5">
    <location>
        <begin position="7"/>
        <end position="64"/>
    </location>
</feature>
<dbReference type="PANTHER" id="PTHR30537:SF31">
    <property type="entry name" value="TRANSCRIPTIONAL REGULATOR, LYSR FAMILY"/>
    <property type="match status" value="1"/>
</dbReference>
<proteinExistence type="inferred from homology"/>
<evidence type="ECO:0000256" key="4">
    <source>
        <dbReference type="ARBA" id="ARBA00023163"/>
    </source>
</evidence>
<dbReference type="Gene3D" id="3.40.190.290">
    <property type="match status" value="1"/>
</dbReference>
<dbReference type="PROSITE" id="PS50931">
    <property type="entry name" value="HTH_LYSR"/>
    <property type="match status" value="1"/>
</dbReference>
<dbReference type="SUPFAM" id="SSF53850">
    <property type="entry name" value="Periplasmic binding protein-like II"/>
    <property type="match status" value="1"/>
</dbReference>
<gene>
    <name evidence="6" type="ORF">D1223_09160</name>
</gene>
<dbReference type="EMBL" id="QWFX01000007">
    <property type="protein sequence ID" value="RIJ29859.1"/>
    <property type="molecule type" value="Genomic_DNA"/>
</dbReference>
<protein>
    <submittedName>
        <fullName evidence="6">LysR family transcriptional regulator</fullName>
    </submittedName>
</protein>
<accession>A0A399RJF1</accession>
<dbReference type="RefSeq" id="WP_119376146.1">
    <property type="nucleotide sequence ID" value="NZ_QWFX01000007.1"/>
</dbReference>
<evidence type="ECO:0000313" key="6">
    <source>
        <dbReference type="EMBL" id="RIJ29859.1"/>
    </source>
</evidence>
<keyword evidence="3" id="KW-0238">DNA-binding</keyword>
<reference evidence="6 7" key="1">
    <citation type="submission" date="2018-08" db="EMBL/GenBank/DDBJ databases">
        <title>Henriciella mobilis sp. nov., isolated from seawater.</title>
        <authorList>
            <person name="Cheng H."/>
            <person name="Wu Y.-H."/>
            <person name="Xu X.-W."/>
            <person name="Guo L.-L."/>
        </authorList>
    </citation>
    <scope>NUCLEOTIDE SEQUENCE [LARGE SCALE GENOMIC DNA]</scope>
    <source>
        <strain evidence="6 7">JN25</strain>
    </source>
</reference>
<dbReference type="InterPro" id="IPR036390">
    <property type="entry name" value="WH_DNA-bd_sf"/>
</dbReference>
<comment type="similarity">
    <text evidence="1">Belongs to the LysR transcriptional regulatory family.</text>
</comment>
<comment type="caution">
    <text evidence="6">The sequence shown here is derived from an EMBL/GenBank/DDBJ whole genome shotgun (WGS) entry which is preliminary data.</text>
</comment>
<dbReference type="Proteomes" id="UP000266385">
    <property type="component" value="Unassembled WGS sequence"/>
</dbReference>
<dbReference type="GO" id="GO:0003700">
    <property type="term" value="F:DNA-binding transcription factor activity"/>
    <property type="evidence" value="ECO:0007669"/>
    <property type="project" value="InterPro"/>
</dbReference>
<evidence type="ECO:0000256" key="2">
    <source>
        <dbReference type="ARBA" id="ARBA00023015"/>
    </source>
</evidence>
<dbReference type="Gene3D" id="1.10.10.10">
    <property type="entry name" value="Winged helix-like DNA-binding domain superfamily/Winged helix DNA-binding domain"/>
    <property type="match status" value="1"/>
</dbReference>
<dbReference type="InterPro" id="IPR036388">
    <property type="entry name" value="WH-like_DNA-bd_sf"/>
</dbReference>
<dbReference type="PANTHER" id="PTHR30537">
    <property type="entry name" value="HTH-TYPE TRANSCRIPTIONAL REGULATOR"/>
    <property type="match status" value="1"/>
</dbReference>
<dbReference type="FunFam" id="1.10.10.10:FF:000001">
    <property type="entry name" value="LysR family transcriptional regulator"/>
    <property type="match status" value="1"/>
</dbReference>
<evidence type="ECO:0000256" key="3">
    <source>
        <dbReference type="ARBA" id="ARBA00023125"/>
    </source>
</evidence>
<sequence>MIQDPTFDLNDYVYFYHVVEQRGFAPAGRALGVPKSRLSRHIQQLETRLDARLIQRTSRQFAVTDVGAEFFRHAKAVVEEAQAAEAAIKRRSEAPQGKVRISCSVGVAQFALQTLVSDFLRQHPKVEIGQLVTNEMVNLIDAGIDLAIRGHVESLPDSSLIQKQVANVEWCLFASPRYIEESGEPSTPEDLNGQSGLCLGWRKDIDQWRLRSSGNKSKIIQFIPRLSSDDMVTLKEACAAGLGIVSLPAYVCANDVRIGRLLQVLPEWISGEATLSLLQPTRKGTTPAVKAFTEHVARELPELVSVK</sequence>
<dbReference type="InterPro" id="IPR000847">
    <property type="entry name" value="LysR_HTH_N"/>
</dbReference>
<dbReference type="SUPFAM" id="SSF46785">
    <property type="entry name" value="Winged helix' DNA-binding domain"/>
    <property type="match status" value="1"/>
</dbReference>
<dbReference type="OrthoDB" id="9813056at2"/>
<organism evidence="6 7">
    <name type="scientific">Henriciella mobilis</name>
    <dbReference type="NCBI Taxonomy" id="2305467"/>
    <lineage>
        <taxon>Bacteria</taxon>
        <taxon>Pseudomonadati</taxon>
        <taxon>Pseudomonadota</taxon>
        <taxon>Alphaproteobacteria</taxon>
        <taxon>Hyphomonadales</taxon>
        <taxon>Hyphomonadaceae</taxon>
        <taxon>Henriciella</taxon>
    </lineage>
</organism>
<evidence type="ECO:0000259" key="5">
    <source>
        <dbReference type="PROSITE" id="PS50931"/>
    </source>
</evidence>
<keyword evidence="2" id="KW-0805">Transcription regulation</keyword>
<dbReference type="Pfam" id="PF00126">
    <property type="entry name" value="HTH_1"/>
    <property type="match status" value="1"/>
</dbReference>
<dbReference type="InterPro" id="IPR058163">
    <property type="entry name" value="LysR-type_TF_proteobact-type"/>
</dbReference>
<keyword evidence="4" id="KW-0804">Transcription</keyword>
<name>A0A399RJF1_9PROT</name>
<keyword evidence="7" id="KW-1185">Reference proteome</keyword>
<dbReference type="GO" id="GO:0043565">
    <property type="term" value="F:sequence-specific DNA binding"/>
    <property type="evidence" value="ECO:0007669"/>
    <property type="project" value="TreeGrafter"/>
</dbReference>
<evidence type="ECO:0000256" key="1">
    <source>
        <dbReference type="ARBA" id="ARBA00009437"/>
    </source>
</evidence>
<dbReference type="InterPro" id="IPR005119">
    <property type="entry name" value="LysR_subst-bd"/>
</dbReference>
<dbReference type="GO" id="GO:0006351">
    <property type="term" value="P:DNA-templated transcription"/>
    <property type="evidence" value="ECO:0007669"/>
    <property type="project" value="TreeGrafter"/>
</dbReference>
<dbReference type="AlphaFoldDB" id="A0A399RJF1"/>
<dbReference type="Pfam" id="PF03466">
    <property type="entry name" value="LysR_substrate"/>
    <property type="match status" value="1"/>
</dbReference>